<dbReference type="STRING" id="39490.ERS852448_00136"/>
<dbReference type="InterPro" id="IPR019874">
    <property type="entry name" value="RF_methyltr_PrmC"/>
</dbReference>
<evidence type="ECO:0000256" key="3">
    <source>
        <dbReference type="ARBA" id="ARBA00022691"/>
    </source>
</evidence>
<dbReference type="InterPro" id="IPR004556">
    <property type="entry name" value="HemK-like"/>
</dbReference>
<dbReference type="InterPro" id="IPR007848">
    <property type="entry name" value="Small_mtfrase_dom"/>
</dbReference>
<dbReference type="NCBIfam" id="TIGR00536">
    <property type="entry name" value="hemK_fam"/>
    <property type="match status" value="1"/>
</dbReference>
<dbReference type="SUPFAM" id="SSF53335">
    <property type="entry name" value="S-adenosyl-L-methionine-dependent methyltransferases"/>
    <property type="match status" value="1"/>
</dbReference>
<keyword evidence="1 5" id="KW-0489">Methyltransferase</keyword>
<keyword evidence="2 5" id="KW-0808">Transferase</keyword>
<evidence type="ECO:0000259" key="7">
    <source>
        <dbReference type="Pfam" id="PF17827"/>
    </source>
</evidence>
<evidence type="ECO:0000313" key="11">
    <source>
        <dbReference type="Proteomes" id="UP000431304"/>
    </source>
</evidence>
<dbReference type="InterPro" id="IPR029063">
    <property type="entry name" value="SAM-dependent_MTases_sf"/>
</dbReference>
<evidence type="ECO:0000256" key="2">
    <source>
        <dbReference type="ARBA" id="ARBA00022679"/>
    </source>
</evidence>
<organism evidence="8 10">
    <name type="scientific">Eubacterium ramulus</name>
    <dbReference type="NCBI Taxonomy" id="39490"/>
    <lineage>
        <taxon>Bacteria</taxon>
        <taxon>Bacillati</taxon>
        <taxon>Bacillota</taxon>
        <taxon>Clostridia</taxon>
        <taxon>Eubacteriales</taxon>
        <taxon>Eubacteriaceae</taxon>
        <taxon>Eubacterium</taxon>
    </lineage>
</organism>
<dbReference type="EMBL" id="WKRA01000012">
    <property type="protein sequence ID" value="MSD16161.1"/>
    <property type="molecule type" value="Genomic_DNA"/>
</dbReference>
<feature type="domain" description="Release factor glutamine methyltransferase N-terminal" evidence="7">
    <location>
        <begin position="5"/>
        <end position="75"/>
    </location>
</feature>
<dbReference type="Gene3D" id="1.10.8.10">
    <property type="entry name" value="DNA helicase RuvA subunit, C-terminal domain"/>
    <property type="match status" value="1"/>
</dbReference>
<dbReference type="InterPro" id="IPR050320">
    <property type="entry name" value="N5-glutamine_MTase"/>
</dbReference>
<dbReference type="EC" id="2.1.1.297" evidence="5"/>
<dbReference type="OrthoDB" id="9800643at2"/>
<dbReference type="PANTHER" id="PTHR18895:SF74">
    <property type="entry name" value="MTRF1L RELEASE FACTOR GLUTAMINE METHYLTRANSFERASE"/>
    <property type="match status" value="1"/>
</dbReference>
<reference evidence="9 11" key="2">
    <citation type="journal article" date="2019" name="Nat. Med.">
        <title>A library of human gut bacterial isolates paired with longitudinal multiomics data enables mechanistic microbiome research.</title>
        <authorList>
            <person name="Poyet M."/>
            <person name="Groussin M."/>
            <person name="Gibbons S.M."/>
            <person name="Avila-Pacheco J."/>
            <person name="Jiang X."/>
            <person name="Kearney S.M."/>
            <person name="Perrotta A.R."/>
            <person name="Berdy B."/>
            <person name="Zhao S."/>
            <person name="Lieberman T.D."/>
            <person name="Swanson P.K."/>
            <person name="Smith M."/>
            <person name="Roesemann S."/>
            <person name="Alexander J.E."/>
            <person name="Rich S.A."/>
            <person name="Livny J."/>
            <person name="Vlamakis H."/>
            <person name="Clish C."/>
            <person name="Bullock K."/>
            <person name="Deik A."/>
            <person name="Scott J."/>
            <person name="Pierce K.A."/>
            <person name="Xavier R.J."/>
            <person name="Alm E.J."/>
        </authorList>
    </citation>
    <scope>NUCLEOTIDE SEQUENCE [LARGE SCALE GENOMIC DNA]</scope>
    <source>
        <strain evidence="9 11">BIOML-A3</strain>
    </source>
</reference>
<comment type="caution">
    <text evidence="5">Lacks conserved residue(s) required for the propagation of feature annotation.</text>
</comment>
<dbReference type="Pfam" id="PF05175">
    <property type="entry name" value="MTS"/>
    <property type="match status" value="1"/>
</dbReference>
<dbReference type="NCBIfam" id="TIGR03534">
    <property type="entry name" value="RF_mod_PrmC"/>
    <property type="match status" value="1"/>
</dbReference>
<evidence type="ECO:0000256" key="1">
    <source>
        <dbReference type="ARBA" id="ARBA00022603"/>
    </source>
</evidence>
<dbReference type="GO" id="GO:0032259">
    <property type="term" value="P:methylation"/>
    <property type="evidence" value="ECO:0007669"/>
    <property type="project" value="UniProtKB-KW"/>
</dbReference>
<evidence type="ECO:0000313" key="9">
    <source>
        <dbReference type="EMBL" id="MSD16161.1"/>
    </source>
</evidence>
<dbReference type="Gene3D" id="3.40.50.150">
    <property type="entry name" value="Vaccinia Virus protein VP39"/>
    <property type="match status" value="1"/>
</dbReference>
<dbReference type="PROSITE" id="PS00092">
    <property type="entry name" value="N6_MTASE"/>
    <property type="match status" value="1"/>
</dbReference>
<gene>
    <name evidence="5 8" type="primary">prmC</name>
    <name evidence="8" type="ORF">ERS852448_00136</name>
    <name evidence="9" type="ORF">GKE72_08735</name>
</gene>
<dbReference type="PANTHER" id="PTHR18895">
    <property type="entry name" value="HEMK METHYLTRANSFERASE"/>
    <property type="match status" value="1"/>
</dbReference>
<dbReference type="EMBL" id="CYYA01000001">
    <property type="protein sequence ID" value="CUM71554.1"/>
    <property type="molecule type" value="Genomic_DNA"/>
</dbReference>
<dbReference type="InterPro" id="IPR002052">
    <property type="entry name" value="DNA_methylase_N6_adenine_CS"/>
</dbReference>
<accession>A0A173R0Q2</accession>
<dbReference type="Proteomes" id="UP000431304">
    <property type="component" value="Unassembled WGS sequence"/>
</dbReference>
<evidence type="ECO:0000256" key="4">
    <source>
        <dbReference type="ARBA" id="ARBA00048391"/>
    </source>
</evidence>
<feature type="domain" description="Methyltransferase small" evidence="6">
    <location>
        <begin position="108"/>
        <end position="190"/>
    </location>
</feature>
<protein>
    <recommendedName>
        <fullName evidence="5">Release factor glutamine methyltransferase</fullName>
        <shortName evidence="5">RF MTase</shortName>
        <ecNumber evidence="5">2.1.1.297</ecNumber>
    </recommendedName>
    <alternativeName>
        <fullName evidence="5">N5-glutamine methyltransferase PrmC</fullName>
    </alternativeName>
    <alternativeName>
        <fullName evidence="5">Protein-(glutamine-N5) MTase PrmC</fullName>
    </alternativeName>
    <alternativeName>
        <fullName evidence="5">Protein-glutamine N-methyltransferase PrmC</fullName>
    </alternativeName>
</protein>
<comment type="catalytic activity">
    <reaction evidence="4 5">
        <text>L-glutaminyl-[peptide chain release factor] + S-adenosyl-L-methionine = N(5)-methyl-L-glutaminyl-[peptide chain release factor] + S-adenosyl-L-homocysteine + H(+)</text>
        <dbReference type="Rhea" id="RHEA:42896"/>
        <dbReference type="Rhea" id="RHEA-COMP:10271"/>
        <dbReference type="Rhea" id="RHEA-COMP:10272"/>
        <dbReference type="ChEBI" id="CHEBI:15378"/>
        <dbReference type="ChEBI" id="CHEBI:30011"/>
        <dbReference type="ChEBI" id="CHEBI:57856"/>
        <dbReference type="ChEBI" id="CHEBI:59789"/>
        <dbReference type="ChEBI" id="CHEBI:61891"/>
        <dbReference type="EC" id="2.1.1.297"/>
    </reaction>
</comment>
<dbReference type="Pfam" id="PF17827">
    <property type="entry name" value="PrmC_N"/>
    <property type="match status" value="1"/>
</dbReference>
<dbReference type="InterPro" id="IPR040758">
    <property type="entry name" value="PrmC_N"/>
</dbReference>
<dbReference type="GeneID" id="97390511"/>
<dbReference type="HAMAP" id="MF_02126">
    <property type="entry name" value="RF_methyltr_PrmC"/>
    <property type="match status" value="1"/>
</dbReference>
<reference evidence="8 10" key="1">
    <citation type="submission" date="2015-09" db="EMBL/GenBank/DDBJ databases">
        <authorList>
            <consortium name="Pathogen Informatics"/>
        </authorList>
    </citation>
    <scope>NUCLEOTIDE SEQUENCE [LARGE SCALE GENOMIC DNA]</scope>
    <source>
        <strain evidence="8 10">2789STDY5608891</strain>
    </source>
</reference>
<keyword evidence="3 5" id="KW-0949">S-adenosyl-L-methionine</keyword>
<evidence type="ECO:0000313" key="8">
    <source>
        <dbReference type="EMBL" id="CUM71554.1"/>
    </source>
</evidence>
<dbReference type="CDD" id="cd02440">
    <property type="entry name" value="AdoMet_MTases"/>
    <property type="match status" value="1"/>
</dbReference>
<dbReference type="RefSeq" id="WP_055288866.1">
    <property type="nucleotide sequence ID" value="NZ_CP173382.1"/>
</dbReference>
<dbReference type="GO" id="GO:0003676">
    <property type="term" value="F:nucleic acid binding"/>
    <property type="evidence" value="ECO:0007669"/>
    <property type="project" value="InterPro"/>
</dbReference>
<dbReference type="AlphaFoldDB" id="A0A173R0Q2"/>
<dbReference type="FunFam" id="3.40.50.150:FF:000053">
    <property type="entry name" value="Release factor glutamine methyltransferase"/>
    <property type="match status" value="1"/>
</dbReference>
<comment type="function">
    <text evidence="5">Methylates the class 1 translation termination release factors RF1/PrfA and RF2/PrfB on the glutamine residue of the universally conserved GGQ motif.</text>
</comment>
<dbReference type="Proteomes" id="UP000095492">
    <property type="component" value="Unassembled WGS sequence"/>
</dbReference>
<comment type="similarity">
    <text evidence="5">Belongs to the protein N5-glutamine methyltransferase family. PrmC subfamily.</text>
</comment>
<evidence type="ECO:0000259" key="6">
    <source>
        <dbReference type="Pfam" id="PF05175"/>
    </source>
</evidence>
<evidence type="ECO:0000313" key="10">
    <source>
        <dbReference type="Proteomes" id="UP000095492"/>
    </source>
</evidence>
<feature type="binding site" evidence="5">
    <location>
        <position position="185"/>
    </location>
    <ligand>
        <name>S-adenosyl-L-methionine</name>
        <dbReference type="ChEBI" id="CHEBI:59789"/>
    </ligand>
</feature>
<dbReference type="GO" id="GO:0102559">
    <property type="term" value="F:peptide chain release factor N(5)-glutamine methyltransferase activity"/>
    <property type="evidence" value="ECO:0007669"/>
    <property type="project" value="UniProtKB-EC"/>
</dbReference>
<name>A0A173R0Q2_EUBRA</name>
<evidence type="ECO:0000256" key="5">
    <source>
        <dbReference type="HAMAP-Rule" id="MF_02126"/>
    </source>
</evidence>
<feature type="binding site" evidence="5">
    <location>
        <begin position="185"/>
        <end position="188"/>
    </location>
    <ligand>
        <name>substrate</name>
    </ligand>
</feature>
<feature type="binding site" evidence="5">
    <location>
        <position position="144"/>
    </location>
    <ligand>
        <name>S-adenosyl-L-methionine</name>
        <dbReference type="ChEBI" id="CHEBI:59789"/>
    </ligand>
</feature>
<proteinExistence type="inferred from homology"/>
<sequence>MTYREARMQAAKQLAAAGVENEAAESWFLMEAVCGISRSFYLLHEQEAMDPVQEQVYFALTRQRCGRMPLQYLTGEQEFMGLPFCVNEHVLIPRQDTEVLVEEAIRVIQKEMPEAAVLDLCTGSGCIGISIQSFCSNTQVTAADISEDALKVAQKNAKENQVPVKFVHSDLFKEISGSYDMIVSNPPYIPSKVIETLMPEVRDHEPIKALDGKEDGLYFYRRITEESVAYLKPGGYLLYEIGHDQGEAVSSYMRENGFDEIEVIRDLAGLDRVVRGRR</sequence>